<name>A0ABD0JHT7_9CAEN</name>
<protein>
    <submittedName>
        <fullName evidence="1">Uncharacterized protein</fullName>
    </submittedName>
</protein>
<dbReference type="Proteomes" id="UP001519460">
    <property type="component" value="Unassembled WGS sequence"/>
</dbReference>
<organism evidence="1 2">
    <name type="scientific">Batillaria attramentaria</name>
    <dbReference type="NCBI Taxonomy" id="370345"/>
    <lineage>
        <taxon>Eukaryota</taxon>
        <taxon>Metazoa</taxon>
        <taxon>Spiralia</taxon>
        <taxon>Lophotrochozoa</taxon>
        <taxon>Mollusca</taxon>
        <taxon>Gastropoda</taxon>
        <taxon>Caenogastropoda</taxon>
        <taxon>Sorbeoconcha</taxon>
        <taxon>Cerithioidea</taxon>
        <taxon>Batillariidae</taxon>
        <taxon>Batillaria</taxon>
    </lineage>
</organism>
<sequence length="87" mass="10316">MDSRYNYKYCEVGKRQRFAKLYASVFSVHMKYLAVPFCNDCCKPLIGKARSGSEDRRLGSMLLIDQTYAWSTDDEFCHLTTHRWYLE</sequence>
<feature type="non-terminal residue" evidence="1">
    <location>
        <position position="87"/>
    </location>
</feature>
<keyword evidence="2" id="KW-1185">Reference proteome</keyword>
<evidence type="ECO:0000313" key="2">
    <source>
        <dbReference type="Proteomes" id="UP001519460"/>
    </source>
</evidence>
<proteinExistence type="predicted"/>
<accession>A0ABD0JHT7</accession>
<reference evidence="1 2" key="1">
    <citation type="journal article" date="2023" name="Sci. Data">
        <title>Genome assembly of the Korean intertidal mud-creeper Batillaria attramentaria.</title>
        <authorList>
            <person name="Patra A.K."/>
            <person name="Ho P.T."/>
            <person name="Jun S."/>
            <person name="Lee S.J."/>
            <person name="Kim Y."/>
            <person name="Won Y.J."/>
        </authorList>
    </citation>
    <scope>NUCLEOTIDE SEQUENCE [LARGE SCALE GENOMIC DNA]</scope>
    <source>
        <strain evidence="1">Wonlab-2016</strain>
    </source>
</reference>
<gene>
    <name evidence="1" type="ORF">BaRGS_00034215</name>
</gene>
<dbReference type="AlphaFoldDB" id="A0ABD0JHT7"/>
<comment type="caution">
    <text evidence="1">The sequence shown here is derived from an EMBL/GenBank/DDBJ whole genome shotgun (WGS) entry which is preliminary data.</text>
</comment>
<evidence type="ECO:0000313" key="1">
    <source>
        <dbReference type="EMBL" id="KAK7474521.1"/>
    </source>
</evidence>
<dbReference type="EMBL" id="JACVVK020000434">
    <property type="protein sequence ID" value="KAK7474521.1"/>
    <property type="molecule type" value="Genomic_DNA"/>
</dbReference>